<dbReference type="PANTHER" id="PTHR30537">
    <property type="entry name" value="HTH-TYPE TRANSCRIPTIONAL REGULATOR"/>
    <property type="match status" value="1"/>
</dbReference>
<dbReference type="InterPro" id="IPR036390">
    <property type="entry name" value="WH_DNA-bd_sf"/>
</dbReference>
<keyword evidence="2" id="KW-0805">Transcription regulation</keyword>
<evidence type="ECO:0000256" key="2">
    <source>
        <dbReference type="ARBA" id="ARBA00023015"/>
    </source>
</evidence>
<dbReference type="Gene3D" id="1.10.10.10">
    <property type="entry name" value="Winged helix-like DNA-binding domain superfamily/Winged helix DNA-binding domain"/>
    <property type="match status" value="1"/>
</dbReference>
<dbReference type="PANTHER" id="PTHR30537:SF3">
    <property type="entry name" value="TRANSCRIPTIONAL REGULATORY PROTEIN"/>
    <property type="match status" value="1"/>
</dbReference>
<dbReference type="GO" id="GO:0006351">
    <property type="term" value="P:DNA-templated transcription"/>
    <property type="evidence" value="ECO:0007669"/>
    <property type="project" value="TreeGrafter"/>
</dbReference>
<proteinExistence type="inferred from homology"/>
<evidence type="ECO:0000256" key="3">
    <source>
        <dbReference type="ARBA" id="ARBA00023125"/>
    </source>
</evidence>
<organism evidence="6 7">
    <name type="scientific">Pseudomonas fluorescens</name>
    <dbReference type="NCBI Taxonomy" id="294"/>
    <lineage>
        <taxon>Bacteria</taxon>
        <taxon>Pseudomonadati</taxon>
        <taxon>Pseudomonadota</taxon>
        <taxon>Gammaproteobacteria</taxon>
        <taxon>Pseudomonadales</taxon>
        <taxon>Pseudomonadaceae</taxon>
        <taxon>Pseudomonas</taxon>
    </lineage>
</organism>
<gene>
    <name evidence="6" type="primary">argP_1</name>
    <name evidence="6" type="ORF">PS918_00656</name>
</gene>
<comment type="similarity">
    <text evidence="1">Belongs to the LysR transcriptional regulatory family.</text>
</comment>
<dbReference type="GO" id="GO:0003700">
    <property type="term" value="F:DNA-binding transcription factor activity"/>
    <property type="evidence" value="ECO:0007669"/>
    <property type="project" value="InterPro"/>
</dbReference>
<dbReference type="InterPro" id="IPR000847">
    <property type="entry name" value="LysR_HTH_N"/>
</dbReference>
<evidence type="ECO:0000259" key="5">
    <source>
        <dbReference type="PROSITE" id="PS50931"/>
    </source>
</evidence>
<dbReference type="SUPFAM" id="SSF46785">
    <property type="entry name" value="Winged helix' DNA-binding domain"/>
    <property type="match status" value="1"/>
</dbReference>
<dbReference type="Gene3D" id="3.40.190.290">
    <property type="match status" value="1"/>
</dbReference>
<dbReference type="Pfam" id="PF00126">
    <property type="entry name" value="HTH_1"/>
    <property type="match status" value="1"/>
</dbReference>
<dbReference type="SUPFAM" id="SSF53850">
    <property type="entry name" value="Periplasmic binding protein-like II"/>
    <property type="match status" value="1"/>
</dbReference>
<sequence>MIPVPHDRQKTENSATVAKECMNALEWESQRVFLAVLRSGSLSGAARLLGIAQATARRRLESLEASLGLSLFTRTPTGLTPTASARGLIHHVESMAIAAEAFNRMASNETEPSRGTVRLASSDLLGVEVLPALMREFHHRHPELKLQMSINDQLEDIARQESDIAVRLLRPTEAAIVARRTGALRIGVYASDACLERYGEPTNLCALRRAPLIGPDRRCADLRRLVEVGLCEADQHFAIATDNHLAQIAALRAGLGFGLCPATVAAAHGLIPILPEQFGFEVDVWIAMHNDLRKVRRIARTFDILGDALSEYLAG</sequence>
<evidence type="ECO:0000256" key="1">
    <source>
        <dbReference type="ARBA" id="ARBA00009437"/>
    </source>
</evidence>
<keyword evidence="4" id="KW-0804">Transcription</keyword>
<keyword evidence="3" id="KW-0238">DNA-binding</keyword>
<dbReference type="InterPro" id="IPR005119">
    <property type="entry name" value="LysR_subst-bd"/>
</dbReference>
<dbReference type="InterPro" id="IPR058163">
    <property type="entry name" value="LysR-type_TF_proteobact-type"/>
</dbReference>
<reference evidence="6 7" key="1">
    <citation type="submission" date="2019-09" db="EMBL/GenBank/DDBJ databases">
        <authorList>
            <person name="Chandra G."/>
            <person name="Truman W A."/>
        </authorList>
    </citation>
    <scope>NUCLEOTIDE SEQUENCE [LARGE SCALE GENOMIC DNA]</scope>
    <source>
        <strain evidence="6">PS918</strain>
    </source>
</reference>
<name>A0A5E7R0F0_PSEFL</name>
<feature type="domain" description="HTH lysR-type" evidence="5">
    <location>
        <begin position="31"/>
        <end position="82"/>
    </location>
</feature>
<dbReference type="EMBL" id="CABVIY010000001">
    <property type="protein sequence ID" value="VVP67942.1"/>
    <property type="molecule type" value="Genomic_DNA"/>
</dbReference>
<dbReference type="InterPro" id="IPR036388">
    <property type="entry name" value="WH-like_DNA-bd_sf"/>
</dbReference>
<evidence type="ECO:0000313" key="7">
    <source>
        <dbReference type="Proteomes" id="UP000326611"/>
    </source>
</evidence>
<dbReference type="AlphaFoldDB" id="A0A5E7R0F0"/>
<evidence type="ECO:0000256" key="4">
    <source>
        <dbReference type="ARBA" id="ARBA00023163"/>
    </source>
</evidence>
<dbReference type="Pfam" id="PF03466">
    <property type="entry name" value="LysR_substrate"/>
    <property type="match status" value="1"/>
</dbReference>
<protein>
    <submittedName>
        <fullName evidence="6">HTH-type transcriptional regulator ArgP</fullName>
    </submittedName>
</protein>
<dbReference type="Proteomes" id="UP000326611">
    <property type="component" value="Unassembled WGS sequence"/>
</dbReference>
<dbReference type="PROSITE" id="PS50931">
    <property type="entry name" value="HTH_LYSR"/>
    <property type="match status" value="1"/>
</dbReference>
<dbReference type="GO" id="GO:0043565">
    <property type="term" value="F:sequence-specific DNA binding"/>
    <property type="evidence" value="ECO:0007669"/>
    <property type="project" value="TreeGrafter"/>
</dbReference>
<accession>A0A5E7R0F0</accession>
<evidence type="ECO:0000313" key="6">
    <source>
        <dbReference type="EMBL" id="VVP67942.1"/>
    </source>
</evidence>